<reference evidence="1 2" key="1">
    <citation type="journal article" date="2007" name="Nature">
        <title>Evolution of genes and genomes on the Drosophila phylogeny.</title>
        <authorList>
            <consortium name="Drosophila 12 Genomes Consortium"/>
            <person name="Clark A.G."/>
            <person name="Eisen M.B."/>
            <person name="Smith D.R."/>
            <person name="Bergman C.M."/>
            <person name="Oliver B."/>
            <person name="Markow T.A."/>
            <person name="Kaufman T.C."/>
            <person name="Kellis M."/>
            <person name="Gelbart W."/>
            <person name="Iyer V.N."/>
            <person name="Pollard D.A."/>
            <person name="Sackton T.B."/>
            <person name="Larracuente A.M."/>
            <person name="Singh N.D."/>
            <person name="Abad J.P."/>
            <person name="Abt D.N."/>
            <person name="Adryan B."/>
            <person name="Aguade M."/>
            <person name="Akashi H."/>
            <person name="Anderson W.W."/>
            <person name="Aquadro C.F."/>
            <person name="Ardell D.H."/>
            <person name="Arguello R."/>
            <person name="Artieri C.G."/>
            <person name="Barbash D.A."/>
            <person name="Barker D."/>
            <person name="Barsanti P."/>
            <person name="Batterham P."/>
            <person name="Batzoglou S."/>
            <person name="Begun D."/>
            <person name="Bhutkar A."/>
            <person name="Blanco E."/>
            <person name="Bosak S.A."/>
            <person name="Bradley R.K."/>
            <person name="Brand A.D."/>
            <person name="Brent M.R."/>
            <person name="Brooks A.N."/>
            <person name="Brown R.H."/>
            <person name="Butlin R.K."/>
            <person name="Caggese C."/>
            <person name="Calvi B.R."/>
            <person name="Bernardo de Carvalho A."/>
            <person name="Caspi A."/>
            <person name="Castrezana S."/>
            <person name="Celniker S.E."/>
            <person name="Chang J.L."/>
            <person name="Chapple C."/>
            <person name="Chatterji S."/>
            <person name="Chinwalla A."/>
            <person name="Civetta A."/>
            <person name="Clifton S.W."/>
            <person name="Comeron J.M."/>
            <person name="Costello J.C."/>
            <person name="Coyne J.A."/>
            <person name="Daub J."/>
            <person name="David R.G."/>
            <person name="Delcher A.L."/>
            <person name="Delehaunty K."/>
            <person name="Do C.B."/>
            <person name="Ebling H."/>
            <person name="Edwards K."/>
            <person name="Eickbush T."/>
            <person name="Evans J.D."/>
            <person name="Filipski A."/>
            <person name="Findeiss S."/>
            <person name="Freyhult E."/>
            <person name="Fulton L."/>
            <person name="Fulton R."/>
            <person name="Garcia A.C."/>
            <person name="Gardiner A."/>
            <person name="Garfield D.A."/>
            <person name="Garvin B.E."/>
            <person name="Gibson G."/>
            <person name="Gilbert D."/>
            <person name="Gnerre S."/>
            <person name="Godfrey J."/>
            <person name="Good R."/>
            <person name="Gotea V."/>
            <person name="Gravely B."/>
            <person name="Greenberg A.J."/>
            <person name="Griffiths-Jones S."/>
            <person name="Gross S."/>
            <person name="Guigo R."/>
            <person name="Gustafson E.A."/>
            <person name="Haerty W."/>
            <person name="Hahn M.W."/>
            <person name="Halligan D.L."/>
            <person name="Halpern A.L."/>
            <person name="Halter G.M."/>
            <person name="Han M.V."/>
            <person name="Heger A."/>
            <person name="Hillier L."/>
            <person name="Hinrichs A.S."/>
            <person name="Holmes I."/>
            <person name="Hoskins R.A."/>
            <person name="Hubisz M.J."/>
            <person name="Hultmark D."/>
            <person name="Huntley M.A."/>
            <person name="Jaffe D.B."/>
            <person name="Jagadeeshan S."/>
            <person name="Jeck W.R."/>
            <person name="Johnson J."/>
            <person name="Jones C.D."/>
            <person name="Jordan W.C."/>
            <person name="Karpen G.H."/>
            <person name="Kataoka E."/>
            <person name="Keightley P.D."/>
            <person name="Kheradpour P."/>
            <person name="Kirkness E.F."/>
            <person name="Koerich L.B."/>
            <person name="Kristiansen K."/>
            <person name="Kudrna D."/>
            <person name="Kulathinal R.J."/>
            <person name="Kumar S."/>
            <person name="Kwok R."/>
            <person name="Lander E."/>
            <person name="Langley C.H."/>
            <person name="Lapoint R."/>
            <person name="Lazzaro B.P."/>
            <person name="Lee S.J."/>
            <person name="Levesque L."/>
            <person name="Li R."/>
            <person name="Lin C.F."/>
            <person name="Lin M.F."/>
            <person name="Lindblad-Toh K."/>
            <person name="Llopart A."/>
            <person name="Long M."/>
            <person name="Low L."/>
            <person name="Lozovsky E."/>
            <person name="Lu J."/>
            <person name="Luo M."/>
            <person name="Machado C.A."/>
            <person name="Makalowski W."/>
            <person name="Marzo M."/>
            <person name="Matsuda M."/>
            <person name="Matzkin L."/>
            <person name="McAllister B."/>
            <person name="McBride C.S."/>
            <person name="McKernan B."/>
            <person name="McKernan K."/>
            <person name="Mendez-Lago M."/>
            <person name="Minx P."/>
            <person name="Mollenhauer M.U."/>
            <person name="Montooth K."/>
            <person name="Mount S.M."/>
            <person name="Mu X."/>
            <person name="Myers E."/>
            <person name="Negre B."/>
            <person name="Newfeld S."/>
            <person name="Nielsen R."/>
            <person name="Noor M.A."/>
            <person name="O'Grady P."/>
            <person name="Pachter L."/>
            <person name="Papaceit M."/>
            <person name="Parisi M.J."/>
            <person name="Parisi M."/>
            <person name="Parts L."/>
            <person name="Pedersen J.S."/>
            <person name="Pesole G."/>
            <person name="Phillippy A.M."/>
            <person name="Ponting C.P."/>
            <person name="Pop M."/>
            <person name="Porcelli D."/>
            <person name="Powell J.R."/>
            <person name="Prohaska S."/>
            <person name="Pruitt K."/>
            <person name="Puig M."/>
            <person name="Quesneville H."/>
            <person name="Ram K.R."/>
            <person name="Rand D."/>
            <person name="Rasmussen M.D."/>
            <person name="Reed L.K."/>
            <person name="Reenan R."/>
            <person name="Reily A."/>
            <person name="Remington K.A."/>
            <person name="Rieger T.T."/>
            <person name="Ritchie M.G."/>
            <person name="Robin C."/>
            <person name="Rogers Y.H."/>
            <person name="Rohde C."/>
            <person name="Rozas J."/>
            <person name="Rubenfield M.J."/>
            <person name="Ruiz A."/>
            <person name="Russo S."/>
            <person name="Salzberg S.L."/>
            <person name="Sanchez-Gracia A."/>
            <person name="Saranga D.J."/>
            <person name="Sato H."/>
            <person name="Schaeffer S.W."/>
            <person name="Schatz M.C."/>
            <person name="Schlenke T."/>
            <person name="Schwartz R."/>
            <person name="Segarra C."/>
            <person name="Singh R.S."/>
            <person name="Sirot L."/>
            <person name="Sirota M."/>
            <person name="Sisneros N.B."/>
            <person name="Smith C.D."/>
            <person name="Smith T.F."/>
            <person name="Spieth J."/>
            <person name="Stage D.E."/>
            <person name="Stark A."/>
            <person name="Stephan W."/>
            <person name="Strausberg R.L."/>
            <person name="Strempel S."/>
            <person name="Sturgill D."/>
            <person name="Sutton G."/>
            <person name="Sutton G.G."/>
            <person name="Tao W."/>
            <person name="Teichmann S."/>
            <person name="Tobari Y.N."/>
            <person name="Tomimura Y."/>
            <person name="Tsolas J.M."/>
            <person name="Valente V.L."/>
            <person name="Venter E."/>
            <person name="Venter J.C."/>
            <person name="Vicario S."/>
            <person name="Vieira F.G."/>
            <person name="Vilella A.J."/>
            <person name="Villasante A."/>
            <person name="Walenz B."/>
            <person name="Wang J."/>
            <person name="Wasserman M."/>
            <person name="Watts T."/>
            <person name="Wilson D."/>
            <person name="Wilson R.K."/>
            <person name="Wing R.A."/>
            <person name="Wolfner M.F."/>
            <person name="Wong A."/>
            <person name="Wong G.K."/>
            <person name="Wu C.I."/>
            <person name="Wu G."/>
            <person name="Yamamoto D."/>
            <person name="Yang H.P."/>
            <person name="Yang S.P."/>
            <person name="Yorke J.A."/>
            <person name="Yoshida K."/>
            <person name="Zdobnov E."/>
            <person name="Zhang P."/>
            <person name="Zhang Y."/>
            <person name="Zimin A.V."/>
            <person name="Baldwin J."/>
            <person name="Abdouelleil A."/>
            <person name="Abdulkadir J."/>
            <person name="Abebe A."/>
            <person name="Abera B."/>
            <person name="Abreu J."/>
            <person name="Acer S.C."/>
            <person name="Aftuck L."/>
            <person name="Alexander A."/>
            <person name="An P."/>
            <person name="Anderson E."/>
            <person name="Anderson S."/>
            <person name="Arachi H."/>
            <person name="Azer M."/>
            <person name="Bachantsang P."/>
            <person name="Barry A."/>
            <person name="Bayul T."/>
            <person name="Berlin A."/>
            <person name="Bessette D."/>
            <person name="Bloom T."/>
            <person name="Blye J."/>
            <person name="Boguslavskiy L."/>
            <person name="Bonnet C."/>
            <person name="Boukhgalter B."/>
            <person name="Bourzgui I."/>
            <person name="Brown A."/>
            <person name="Cahill P."/>
            <person name="Channer S."/>
            <person name="Cheshatsang Y."/>
            <person name="Chuda L."/>
            <person name="Citroen M."/>
            <person name="Collymore A."/>
            <person name="Cooke P."/>
            <person name="Costello M."/>
            <person name="D'Aco K."/>
            <person name="Daza R."/>
            <person name="De Haan G."/>
            <person name="DeGray S."/>
            <person name="DeMaso C."/>
            <person name="Dhargay N."/>
            <person name="Dooley K."/>
            <person name="Dooley E."/>
            <person name="Doricent M."/>
            <person name="Dorje P."/>
            <person name="Dorjee K."/>
            <person name="Dupes A."/>
            <person name="Elong R."/>
            <person name="Falk J."/>
            <person name="Farina A."/>
            <person name="Faro S."/>
            <person name="Ferguson D."/>
            <person name="Fisher S."/>
            <person name="Foley C.D."/>
            <person name="Franke A."/>
            <person name="Friedrich D."/>
            <person name="Gadbois L."/>
            <person name="Gearin G."/>
            <person name="Gearin C.R."/>
            <person name="Giannoukos G."/>
            <person name="Goode T."/>
            <person name="Graham J."/>
            <person name="Grandbois E."/>
            <person name="Grewal S."/>
            <person name="Gyaltsen K."/>
            <person name="Hafez N."/>
            <person name="Hagos B."/>
            <person name="Hall J."/>
            <person name="Henson C."/>
            <person name="Hollinger A."/>
            <person name="Honan T."/>
            <person name="Huard M.D."/>
            <person name="Hughes L."/>
            <person name="Hurhula B."/>
            <person name="Husby M.E."/>
            <person name="Kamat A."/>
            <person name="Kanga B."/>
            <person name="Kashin S."/>
            <person name="Khazanovich D."/>
            <person name="Kisner P."/>
            <person name="Lance K."/>
            <person name="Lara M."/>
            <person name="Lee W."/>
            <person name="Lennon N."/>
            <person name="Letendre F."/>
            <person name="LeVine R."/>
            <person name="Lipovsky A."/>
            <person name="Liu X."/>
            <person name="Liu J."/>
            <person name="Liu S."/>
            <person name="Lokyitsang T."/>
            <person name="Lokyitsang Y."/>
            <person name="Lubonja R."/>
            <person name="Lui A."/>
            <person name="MacDonald P."/>
            <person name="Magnisalis V."/>
            <person name="Maru K."/>
            <person name="Matthews C."/>
            <person name="McCusker W."/>
            <person name="McDonough S."/>
            <person name="Mehta T."/>
            <person name="Meldrim J."/>
            <person name="Meneus L."/>
            <person name="Mihai O."/>
            <person name="Mihalev A."/>
            <person name="Mihova T."/>
            <person name="Mittelman R."/>
            <person name="Mlenga V."/>
            <person name="Montmayeur A."/>
            <person name="Mulrain L."/>
            <person name="Navidi A."/>
            <person name="Naylor J."/>
            <person name="Negash T."/>
            <person name="Nguyen T."/>
            <person name="Nguyen N."/>
            <person name="Nicol R."/>
            <person name="Norbu C."/>
            <person name="Norbu N."/>
            <person name="Novod N."/>
            <person name="O'Neill B."/>
            <person name="Osman S."/>
            <person name="Markiewicz E."/>
            <person name="Oyono O.L."/>
            <person name="Patti C."/>
            <person name="Phunkhang P."/>
            <person name="Pierre F."/>
            <person name="Priest M."/>
            <person name="Raghuraman S."/>
            <person name="Rege F."/>
            <person name="Reyes R."/>
            <person name="Rise C."/>
            <person name="Rogov P."/>
            <person name="Ross K."/>
            <person name="Ryan E."/>
            <person name="Settipalli S."/>
            <person name="Shea T."/>
            <person name="Sherpa N."/>
            <person name="Shi L."/>
            <person name="Shih D."/>
            <person name="Sparrow T."/>
            <person name="Spaulding J."/>
            <person name="Stalker J."/>
            <person name="Stange-Thomann N."/>
            <person name="Stavropoulos S."/>
            <person name="Stone C."/>
            <person name="Strader C."/>
            <person name="Tesfaye S."/>
            <person name="Thomson T."/>
            <person name="Thoulutsang Y."/>
            <person name="Thoulutsang D."/>
            <person name="Topham K."/>
            <person name="Topping I."/>
            <person name="Tsamla T."/>
            <person name="Vassiliev H."/>
            <person name="Vo A."/>
            <person name="Wangchuk T."/>
            <person name="Wangdi T."/>
            <person name="Weiand M."/>
            <person name="Wilkinson J."/>
            <person name="Wilson A."/>
            <person name="Yadav S."/>
            <person name="Young G."/>
            <person name="Yu Q."/>
            <person name="Zembek L."/>
            <person name="Zhong D."/>
            <person name="Zimmer A."/>
            <person name="Zwirko Z."/>
            <person name="Jaffe D.B."/>
            <person name="Alvarez P."/>
            <person name="Brockman W."/>
            <person name="Butler J."/>
            <person name="Chin C."/>
            <person name="Gnerre S."/>
            <person name="Grabherr M."/>
            <person name="Kleber M."/>
            <person name="Mauceli E."/>
            <person name="MacCallum I."/>
        </authorList>
    </citation>
    <scope>NUCLEOTIDE SEQUENCE [LARGE SCALE GENOMIC DNA]</scope>
    <source>
        <strain evidence="2">Tucson 15287-2541.00</strain>
    </source>
</reference>
<evidence type="ECO:0000313" key="1">
    <source>
        <dbReference type="EMBL" id="EDV96405.1"/>
    </source>
</evidence>
<keyword evidence="2" id="KW-1185">Reference proteome</keyword>
<accession>B4IXG8</accession>
<dbReference type="FunCoup" id="B4IXG8">
    <property type="interactions" value="57"/>
</dbReference>
<dbReference type="Proteomes" id="UP000001070">
    <property type="component" value="Unassembled WGS sequence"/>
</dbReference>
<proteinExistence type="predicted"/>
<dbReference type="PhylomeDB" id="B4IXG8"/>
<dbReference type="EMBL" id="CH916366">
    <property type="protein sequence ID" value="EDV96405.1"/>
    <property type="molecule type" value="Genomic_DNA"/>
</dbReference>
<dbReference type="HOGENOM" id="CLU_1162218_0_0_1"/>
<dbReference type="InParanoid" id="B4IXG8"/>
<protein>
    <submittedName>
        <fullName evidence="1">GH16229</fullName>
    </submittedName>
</protein>
<gene>
    <name evidence="1" type="primary">Dgri\GH16229</name>
    <name evidence="1" type="ORF">Dgri_GH16229</name>
</gene>
<dbReference type="eggNOG" id="ENOG502TBSC">
    <property type="taxonomic scope" value="Eukaryota"/>
</dbReference>
<dbReference type="STRING" id="7222.B4IXG8"/>
<dbReference type="OMA" id="DEYPANL"/>
<dbReference type="GO" id="GO:0070652">
    <property type="term" value="C:HAUS complex"/>
    <property type="evidence" value="ECO:0007669"/>
    <property type="project" value="EnsemblMetazoa"/>
</dbReference>
<dbReference type="KEGG" id="dgr:6557906"/>
<dbReference type="OrthoDB" id="7883350at2759"/>
<dbReference type="GO" id="GO:0090221">
    <property type="term" value="P:mitotic spindle-templated microtubule nucleation"/>
    <property type="evidence" value="ECO:0007669"/>
    <property type="project" value="EnsemblMetazoa"/>
</dbReference>
<organism evidence="2">
    <name type="scientific">Drosophila grimshawi</name>
    <name type="common">Hawaiian fruit fly</name>
    <name type="synonym">Idiomyia grimshawi</name>
    <dbReference type="NCBI Taxonomy" id="7222"/>
    <lineage>
        <taxon>Eukaryota</taxon>
        <taxon>Metazoa</taxon>
        <taxon>Ecdysozoa</taxon>
        <taxon>Arthropoda</taxon>
        <taxon>Hexapoda</taxon>
        <taxon>Insecta</taxon>
        <taxon>Pterygota</taxon>
        <taxon>Neoptera</taxon>
        <taxon>Endopterygota</taxon>
        <taxon>Diptera</taxon>
        <taxon>Brachycera</taxon>
        <taxon>Muscomorpha</taxon>
        <taxon>Ephydroidea</taxon>
        <taxon>Drosophilidae</taxon>
        <taxon>Drosophila</taxon>
        <taxon>Hawaiian Drosophila</taxon>
    </lineage>
</organism>
<dbReference type="AlphaFoldDB" id="B4IXG8"/>
<sequence length="211" mass="23852">MKPAGFLKNLEEHMMPKVTMTSPKRELGTVEEYAGLFKAFDTYPTNLQPTTKKRELQRTNSIILKGNDATQDQSAMSNSSVSLASMVTRLGEQPSITKIFSDFKKFQQKLRQLQDEATPLANTQLMYLSKIAQLETFAQQLEKLMPNEREAPDAFTADEENTLTTIVENMKQLNFLRGHSLPQVDPAAPRIEALVDVLNYTLMQITCYNNA</sequence>
<evidence type="ECO:0000313" key="2">
    <source>
        <dbReference type="Proteomes" id="UP000001070"/>
    </source>
</evidence>
<name>B4IXG8_DROGR</name>